<dbReference type="AlphaFoldDB" id="A0A9P5LH83"/>
<dbReference type="GO" id="GO:0005634">
    <property type="term" value="C:nucleus"/>
    <property type="evidence" value="ECO:0007669"/>
    <property type="project" value="UniProtKB-SubCell"/>
</dbReference>
<dbReference type="PANTHER" id="PTHR37534">
    <property type="entry name" value="TRANSCRIPTIONAL ACTIVATOR PROTEIN UGA3"/>
    <property type="match status" value="1"/>
</dbReference>
<accession>A0A9P5LH83</accession>
<gene>
    <name evidence="3" type="ORF">G7Z17_g5513</name>
</gene>
<protein>
    <submittedName>
        <fullName evidence="3">Uncharacterized protein</fullName>
    </submittedName>
</protein>
<comment type="subcellular location">
    <subcellularLocation>
        <location evidence="1">Nucleus</location>
    </subcellularLocation>
</comment>
<sequence>MQMAVDRPATSSDWSVYFDGCLIIYESGQQPLGLYDTDGGTLLDWVLYYNVFYKFGIAHWSHRTKKQEVIANRENVISQAAAHPRRQIIQSTLGCSLEVLDYLSQAVDLLRNRVDSESPSPSPSPTPFEDHQKAIDNLQRRLERVDQQLCSGMDLEVYHGTGSKKHYTQVSRLFQLAVLIYLDRVVRGSPVSSPLSRDAAKEAFEILRDLGVCERPFPMFMLSLQAEEESDRVMMLKALQSSKSKRALSNLTLTEEMVQRVWSQEDLHGGEQVDALLTINAIFGAYKTPPCLA</sequence>
<dbReference type="InterPro" id="IPR021858">
    <property type="entry name" value="Fun_TF"/>
</dbReference>
<dbReference type="GO" id="GO:0000976">
    <property type="term" value="F:transcription cis-regulatory region binding"/>
    <property type="evidence" value="ECO:0007669"/>
    <property type="project" value="TreeGrafter"/>
</dbReference>
<dbReference type="GO" id="GO:0003700">
    <property type="term" value="F:DNA-binding transcription factor activity"/>
    <property type="evidence" value="ECO:0007669"/>
    <property type="project" value="TreeGrafter"/>
</dbReference>
<keyword evidence="4" id="KW-1185">Reference proteome</keyword>
<proteinExistence type="predicted"/>
<dbReference type="Proteomes" id="UP000722485">
    <property type="component" value="Unassembled WGS sequence"/>
</dbReference>
<evidence type="ECO:0000256" key="1">
    <source>
        <dbReference type="ARBA" id="ARBA00004123"/>
    </source>
</evidence>
<dbReference type="EMBL" id="JAANBB010000092">
    <property type="protein sequence ID" value="KAF7550723.1"/>
    <property type="molecule type" value="Genomic_DNA"/>
</dbReference>
<dbReference type="GO" id="GO:0045944">
    <property type="term" value="P:positive regulation of transcription by RNA polymerase II"/>
    <property type="evidence" value="ECO:0007669"/>
    <property type="project" value="TreeGrafter"/>
</dbReference>
<keyword evidence="2" id="KW-0539">Nucleus</keyword>
<dbReference type="Pfam" id="PF11951">
    <property type="entry name" value="Fungal_trans_2"/>
    <property type="match status" value="1"/>
</dbReference>
<dbReference type="OrthoDB" id="6730379at2759"/>
<comment type="caution">
    <text evidence="3">The sequence shown here is derived from an EMBL/GenBank/DDBJ whole genome shotgun (WGS) entry which is preliminary data.</text>
</comment>
<evidence type="ECO:0000313" key="4">
    <source>
        <dbReference type="Proteomes" id="UP000722485"/>
    </source>
</evidence>
<dbReference type="PANTHER" id="PTHR37534:SF39">
    <property type="entry name" value="TRANSCRIPTION FACTOR DOMAIN-CONTAINING PROTEIN"/>
    <property type="match status" value="1"/>
</dbReference>
<name>A0A9P5LH83_9HYPO</name>
<reference evidence="3" key="1">
    <citation type="submission" date="2020-03" db="EMBL/GenBank/DDBJ databases">
        <title>Draft Genome Sequence of Cylindrodendrum hubeiense.</title>
        <authorList>
            <person name="Buettner E."/>
            <person name="Kellner H."/>
        </authorList>
    </citation>
    <scope>NUCLEOTIDE SEQUENCE</scope>
    <source>
        <strain evidence="3">IHI 201604</strain>
    </source>
</reference>
<organism evidence="3 4">
    <name type="scientific">Cylindrodendrum hubeiense</name>
    <dbReference type="NCBI Taxonomy" id="595255"/>
    <lineage>
        <taxon>Eukaryota</taxon>
        <taxon>Fungi</taxon>
        <taxon>Dikarya</taxon>
        <taxon>Ascomycota</taxon>
        <taxon>Pezizomycotina</taxon>
        <taxon>Sordariomycetes</taxon>
        <taxon>Hypocreomycetidae</taxon>
        <taxon>Hypocreales</taxon>
        <taxon>Nectriaceae</taxon>
        <taxon>Cylindrodendrum</taxon>
    </lineage>
</organism>
<evidence type="ECO:0000313" key="3">
    <source>
        <dbReference type="EMBL" id="KAF7550723.1"/>
    </source>
</evidence>
<evidence type="ECO:0000256" key="2">
    <source>
        <dbReference type="ARBA" id="ARBA00023242"/>
    </source>
</evidence>